<dbReference type="EMBL" id="CP102774">
    <property type="protein sequence ID" value="UZF86724.1"/>
    <property type="molecule type" value="Genomic_DNA"/>
</dbReference>
<dbReference type="Gene3D" id="1.10.260.40">
    <property type="entry name" value="lambda repressor-like DNA-binding domains"/>
    <property type="match status" value="1"/>
</dbReference>
<protein>
    <submittedName>
        <fullName evidence="2">Helix-turn-helix transcriptional regulator</fullName>
    </submittedName>
</protein>
<dbReference type="CDD" id="cd00093">
    <property type="entry name" value="HTH_XRE"/>
    <property type="match status" value="1"/>
</dbReference>
<evidence type="ECO:0000259" key="1">
    <source>
        <dbReference type="PROSITE" id="PS50943"/>
    </source>
</evidence>
<dbReference type="PROSITE" id="PS50943">
    <property type="entry name" value="HTH_CROC1"/>
    <property type="match status" value="1"/>
</dbReference>
<evidence type="ECO:0000313" key="2">
    <source>
        <dbReference type="EMBL" id="UZF86724.1"/>
    </source>
</evidence>
<dbReference type="GO" id="GO:0003677">
    <property type="term" value="F:DNA binding"/>
    <property type="evidence" value="ECO:0007669"/>
    <property type="project" value="InterPro"/>
</dbReference>
<dbReference type="Pfam" id="PF13560">
    <property type="entry name" value="HTH_31"/>
    <property type="match status" value="1"/>
</dbReference>
<proteinExistence type="predicted"/>
<accession>A0A9E7ZXM5</accession>
<reference evidence="2" key="1">
    <citation type="submission" date="2022-08" db="EMBL/GenBank/DDBJ databases">
        <title>Complete Genome Sequences of 2 Bosea sp. soil isolates.</title>
        <authorList>
            <person name="Alvarez Arevalo M."/>
            <person name="Sterndorff E.B."/>
            <person name="Faurdal D."/>
            <person name="Joergensen T.S."/>
            <person name="Weber T."/>
        </authorList>
    </citation>
    <scope>NUCLEOTIDE SEQUENCE</scope>
    <source>
        <strain evidence="2">NBC_00436</strain>
    </source>
</reference>
<sequence length="147" mass="16606">MEPEMDDINRHIGARLRLLRGKLHLSREKVGKWLGVSHQQIRNYEKGTNRLTADALFVLSREMKVDPGFFFEGLFFGPHSESSLTDQAAASYIAESSPFPESSRLDEAFARIRSRQQRLLAVRLVEAVAETEADGMRREYGSSAPPV</sequence>
<dbReference type="InterPro" id="IPR001387">
    <property type="entry name" value="Cro/C1-type_HTH"/>
</dbReference>
<name>A0A9E7ZXM5_9HYPH</name>
<dbReference type="AlphaFoldDB" id="A0A9E7ZXM5"/>
<dbReference type="InterPro" id="IPR010982">
    <property type="entry name" value="Lambda_DNA-bd_dom_sf"/>
</dbReference>
<dbReference type="SUPFAM" id="SSF47413">
    <property type="entry name" value="lambda repressor-like DNA-binding domains"/>
    <property type="match status" value="1"/>
</dbReference>
<dbReference type="SMART" id="SM00530">
    <property type="entry name" value="HTH_XRE"/>
    <property type="match status" value="1"/>
</dbReference>
<feature type="domain" description="HTH cro/C1-type" evidence="1">
    <location>
        <begin position="16"/>
        <end position="70"/>
    </location>
</feature>
<gene>
    <name evidence="2" type="ORF">NWE54_23685</name>
</gene>
<organism evidence="2">
    <name type="scientific">Bosea sp. NBC_00436</name>
    <dbReference type="NCBI Taxonomy" id="2969620"/>
    <lineage>
        <taxon>Bacteria</taxon>
        <taxon>Pseudomonadati</taxon>
        <taxon>Pseudomonadota</taxon>
        <taxon>Alphaproteobacteria</taxon>
        <taxon>Hyphomicrobiales</taxon>
        <taxon>Boseaceae</taxon>
        <taxon>Bosea</taxon>
    </lineage>
</organism>